<evidence type="ECO:0000259" key="2">
    <source>
        <dbReference type="Pfam" id="PF08245"/>
    </source>
</evidence>
<feature type="binding site" evidence="1">
    <location>
        <position position="236"/>
    </location>
    <ligand>
        <name>Zn(2+)</name>
        <dbReference type="ChEBI" id="CHEBI:29105"/>
    </ligand>
</feature>
<dbReference type="KEGG" id="ttr:Tter_1627"/>
<dbReference type="GO" id="GO:0008360">
    <property type="term" value="P:regulation of cell shape"/>
    <property type="evidence" value="ECO:0007669"/>
    <property type="project" value="UniProtKB-KW"/>
</dbReference>
<dbReference type="Gene3D" id="3.40.1190.10">
    <property type="entry name" value="Mur-like, catalytic domain"/>
    <property type="match status" value="1"/>
</dbReference>
<dbReference type="InterPro" id="IPR043703">
    <property type="entry name" value="Lipid_II_synth_MurT"/>
</dbReference>
<dbReference type="OrthoDB" id="9803907at2"/>
<dbReference type="GO" id="GO:0140282">
    <property type="term" value="F:carbon-nitrogen ligase activity on lipid II"/>
    <property type="evidence" value="ECO:0007669"/>
    <property type="project" value="UniProtKB-UniRule"/>
</dbReference>
<dbReference type="GO" id="GO:0008270">
    <property type="term" value="F:zinc ion binding"/>
    <property type="evidence" value="ECO:0007669"/>
    <property type="project" value="UniProtKB-UniRule"/>
</dbReference>
<dbReference type="InterPro" id="IPR013221">
    <property type="entry name" value="Mur_ligase_cen"/>
</dbReference>
<dbReference type="GO" id="GO:0071555">
    <property type="term" value="P:cell wall organization"/>
    <property type="evidence" value="ECO:0007669"/>
    <property type="project" value="UniProtKB-KW"/>
</dbReference>
<dbReference type="Pfam" id="PF08353">
    <property type="entry name" value="MurT_C"/>
    <property type="match status" value="1"/>
</dbReference>
<feature type="binding site" evidence="1">
    <location>
        <position position="239"/>
    </location>
    <ligand>
        <name>Zn(2+)</name>
        <dbReference type="ChEBI" id="CHEBI:29105"/>
    </ligand>
</feature>
<organism evidence="4 5">
    <name type="scientific">Thermobaculum terrenum (strain ATCC BAA-798 / CCMEE 7001 / YNP1)</name>
    <dbReference type="NCBI Taxonomy" id="525904"/>
    <lineage>
        <taxon>Bacteria</taxon>
        <taxon>Bacillati</taxon>
        <taxon>Chloroflexota</taxon>
        <taxon>Chloroflexia</taxon>
        <taxon>Candidatus Thermobaculales</taxon>
        <taxon>Candidatus Thermobaculaceae</taxon>
        <taxon>Thermobaculum</taxon>
    </lineage>
</organism>
<dbReference type="RefSeq" id="WP_012875567.1">
    <property type="nucleotide sequence ID" value="NC_013525.1"/>
</dbReference>
<keyword evidence="5" id="KW-1185">Reference proteome</keyword>
<comment type="function">
    <text evidence="1">The lipid II isoglutaminyl synthase complex catalyzes the formation of alpha-D-isoglutamine in the cell wall lipid II stem peptide. The MurT subunit catalyzes the ATP-dependent amidation of D-glutamate residue of lipid II, converting it to an isoglutamine residue.</text>
</comment>
<keyword evidence="1" id="KW-0479">Metal-binding</keyword>
<evidence type="ECO:0000256" key="1">
    <source>
        <dbReference type="HAMAP-Rule" id="MF_02214"/>
    </source>
</evidence>
<comment type="catalytic activity">
    <reaction evidence="1">
        <text>beta-D-GlcNAc-(1-&gt;4)-Mur2Ac(oyl-L-Ala-gamma-D-Glu-L-Lys-D-Ala-D-Ala)-di-trans,octa-cis-undecaprenyl diphosphate + ATP = beta-D-GlcNAc-(1-&gt;4)-Mur2Ac(oyl-L-Ala-gamma-D-O-P-Glu-L-Lys-D-Ala-D-Ala)-di-trans,octa-cis-undecaprenyl diphosphate + ADP</text>
        <dbReference type="Rhea" id="RHEA:59488"/>
        <dbReference type="ChEBI" id="CHEBI:30616"/>
        <dbReference type="ChEBI" id="CHEBI:60033"/>
        <dbReference type="ChEBI" id="CHEBI:143132"/>
        <dbReference type="ChEBI" id="CHEBI:456216"/>
    </reaction>
</comment>
<dbReference type="InterPro" id="IPR013564">
    <property type="entry name" value="MurT_C"/>
</dbReference>
<dbReference type="EC" id="6.3.5.13" evidence="1"/>
<keyword evidence="1" id="KW-0961">Cell wall biogenesis/degradation</keyword>
<dbReference type="GO" id="GO:0005524">
    <property type="term" value="F:ATP binding"/>
    <property type="evidence" value="ECO:0007669"/>
    <property type="project" value="UniProtKB-UniRule"/>
</dbReference>
<evidence type="ECO:0000313" key="4">
    <source>
        <dbReference type="EMBL" id="ACZ42533.1"/>
    </source>
</evidence>
<feature type="binding site" evidence="1">
    <location>
        <position position="217"/>
    </location>
    <ligand>
        <name>Zn(2+)</name>
        <dbReference type="ChEBI" id="CHEBI:29105"/>
    </ligand>
</feature>
<sequence length="462" mass="50721">MDLRLSLAILSAKLASKLIRASGRGGGTALPGLVAQRVHPDVVSRVSSRLEDGVFLVSGTNGKTTTSRIIAECFVKDGYKVLHNRSGSNLVRGIASSLVDNSRISGMPTAELAVFEVDEASLPGVLSCLTPRSILLTNLFRDQLDRYGEIDTVRKRWVEVISKLPSEVTLIVNADDPSLVSIARQVNCRVIYYGLNDNEVAMHDLPHAADAVFCPDCGGGLLYSSVYVSHMGNYCCLNCGFSRPALDYEARGIQFNGVRSVSFELHHSQSILHLDLPLPGLYNVYNALAACSLVMEAGVEAYLVEQTIRSFEAAFGRFERVKVGDKQIVLALIKNPVGCNEVLRMFSYDDSTDPILIAINDNFADGRDVSWLWDADFEMLASRNSPFVVSGIRGADMALRLKYAGVDPSNIHLVERLEDALDRSLSLTSSGGELRVMPTYTAMLDLRRIMSSRGWVDPYWED</sequence>
<dbReference type="UniPathway" id="UPA00219"/>
<dbReference type="GO" id="GO:0016881">
    <property type="term" value="F:acid-amino acid ligase activity"/>
    <property type="evidence" value="ECO:0007669"/>
    <property type="project" value="InterPro"/>
</dbReference>
<dbReference type="PANTHER" id="PTHR23135:SF7">
    <property type="entry name" value="LIPID II ISOGLUTAMINYL SYNTHASE (GLUTAMINE-HYDROLYZING) SUBUNIT MURT"/>
    <property type="match status" value="1"/>
</dbReference>
<dbReference type="Proteomes" id="UP000000323">
    <property type="component" value="Chromosome 1"/>
</dbReference>
<feature type="active site" evidence="1">
    <location>
        <position position="368"/>
    </location>
</feature>
<dbReference type="HAMAP" id="MF_02214">
    <property type="entry name" value="Lipid_II_synth_MurT"/>
    <property type="match status" value="1"/>
</dbReference>
<comment type="similarity">
    <text evidence="1">Belongs to the MurCDEF family. MurT subfamily.</text>
</comment>
<comment type="subunit">
    <text evidence="1">Forms a heterodimer with GatD.</text>
</comment>
<dbReference type="GO" id="GO:0009252">
    <property type="term" value="P:peptidoglycan biosynthetic process"/>
    <property type="evidence" value="ECO:0007669"/>
    <property type="project" value="UniProtKB-UniRule"/>
</dbReference>
<keyword evidence="1" id="KW-0436">Ligase</keyword>
<dbReference type="STRING" id="525904.Tter_1627"/>
<feature type="binding site" evidence="1">
    <location>
        <position position="214"/>
    </location>
    <ligand>
        <name>Zn(2+)</name>
        <dbReference type="ChEBI" id="CHEBI:29105"/>
    </ligand>
</feature>
<keyword evidence="1" id="KW-0067">ATP-binding</keyword>
<dbReference type="eggNOG" id="COG0773">
    <property type="taxonomic scope" value="Bacteria"/>
</dbReference>
<comment type="pathway">
    <text evidence="1">Cell wall biogenesis; peptidoglycan biosynthesis.</text>
</comment>
<keyword evidence="1" id="KW-0573">Peptidoglycan synthesis</keyword>
<dbReference type="PANTHER" id="PTHR23135">
    <property type="entry name" value="MUR LIGASE FAMILY MEMBER"/>
    <property type="match status" value="1"/>
</dbReference>
<protein>
    <recommendedName>
        <fullName evidence="1">Lipid II isoglutaminyl synthase (glutamine-hydrolyzing) subunit MurT</fullName>
        <ecNumber evidence="1">6.3.5.13</ecNumber>
    </recommendedName>
</protein>
<keyword evidence="1" id="KW-0862">Zinc</keyword>
<keyword evidence="1" id="KW-0133">Cell shape</keyword>
<evidence type="ECO:0000259" key="3">
    <source>
        <dbReference type="Pfam" id="PF08353"/>
    </source>
</evidence>
<keyword evidence="1" id="KW-0547">Nucleotide-binding</keyword>
<dbReference type="SUPFAM" id="SSF53623">
    <property type="entry name" value="MurD-like peptide ligases, catalytic domain"/>
    <property type="match status" value="1"/>
</dbReference>
<comment type="catalytic activity">
    <reaction evidence="1">
        <text>beta-D-GlcNAc-(1-&gt;4)-Mur2Ac(oyl-L-Ala-gamma-D-O-P-Glu-L-Lys-D-Ala-D-Ala)-di-trans,octa-cis-undecaprenyl diphosphate + NH4(+) = beta-D-GlcNAc-(1-&gt;4)-Mur2Ac(oyl-L-Ala-D-isoglutaminyl-L-Lys-D-Ala-D-Ala)-di-trans,octa-cis-undecaprenyl diphosphate + phosphate + H(+)</text>
        <dbReference type="Rhea" id="RHEA:57932"/>
        <dbReference type="ChEBI" id="CHEBI:15378"/>
        <dbReference type="ChEBI" id="CHEBI:28938"/>
        <dbReference type="ChEBI" id="CHEBI:43474"/>
        <dbReference type="ChEBI" id="CHEBI:62233"/>
        <dbReference type="ChEBI" id="CHEBI:143132"/>
    </reaction>
</comment>
<name>D1CCL8_THET1</name>
<dbReference type="AlphaFoldDB" id="D1CCL8"/>
<gene>
    <name evidence="1" type="primary">murT</name>
    <name evidence="4" type="ordered locus">Tter_1627</name>
</gene>
<dbReference type="EMBL" id="CP001825">
    <property type="protein sequence ID" value="ACZ42533.1"/>
    <property type="molecule type" value="Genomic_DNA"/>
</dbReference>
<reference evidence="5" key="1">
    <citation type="journal article" date="2010" name="Stand. Genomic Sci.">
        <title>Complete genome sequence of 'Thermobaculum terrenum' type strain (YNP1).</title>
        <authorList>
            <person name="Kiss H."/>
            <person name="Cleland D."/>
            <person name="Lapidus A."/>
            <person name="Lucas S."/>
            <person name="Glavina Del Rio T."/>
            <person name="Nolan M."/>
            <person name="Tice H."/>
            <person name="Han C."/>
            <person name="Goodwin L."/>
            <person name="Pitluck S."/>
            <person name="Liolios K."/>
            <person name="Ivanova N."/>
            <person name="Mavromatis K."/>
            <person name="Ovchinnikova G."/>
            <person name="Pati A."/>
            <person name="Chen A."/>
            <person name="Palaniappan K."/>
            <person name="Land M."/>
            <person name="Hauser L."/>
            <person name="Chang Y."/>
            <person name="Jeffries C."/>
            <person name="Lu M."/>
            <person name="Brettin T."/>
            <person name="Detter J."/>
            <person name="Goker M."/>
            <person name="Tindall B."/>
            <person name="Beck B."/>
            <person name="McDermott T."/>
            <person name="Woyke T."/>
            <person name="Bristow J."/>
            <person name="Eisen J."/>
            <person name="Markowitz V."/>
            <person name="Hugenholtz P."/>
            <person name="Kyrpides N."/>
            <person name="Klenk H."/>
            <person name="Cheng J."/>
        </authorList>
    </citation>
    <scope>NUCLEOTIDE SEQUENCE [LARGE SCALE GENOMIC DNA]</scope>
    <source>
        <strain evidence="5">ATCC BAA-798 / YNP1</strain>
    </source>
</reference>
<accession>D1CCL8</accession>
<proteinExistence type="inferred from homology"/>
<feature type="domain" description="Mur ligase central" evidence="2">
    <location>
        <begin position="57"/>
        <end position="199"/>
    </location>
</feature>
<comment type="catalytic activity">
    <reaction evidence="1">
        <text>beta-D-GlcNAc-(1-&gt;4)-Mur2Ac(oyl-L-Ala-gamma-D-Glu-L-Lys-D-Ala-D-Ala)-di-trans,octa-cis-undecaprenyl diphosphate + L-glutamine + ATP + H2O = beta-D-GlcNAc-(1-&gt;4)-Mur2Ac(oyl-L-Ala-D-isoglutaminyl-L-Lys-D-Ala-D-Ala)-di-trans,octa-cis-undecaprenyl diphosphate + L-glutamate + ADP + phosphate + H(+)</text>
        <dbReference type="Rhea" id="RHEA:57928"/>
        <dbReference type="ChEBI" id="CHEBI:15377"/>
        <dbReference type="ChEBI" id="CHEBI:15378"/>
        <dbReference type="ChEBI" id="CHEBI:29985"/>
        <dbReference type="ChEBI" id="CHEBI:30616"/>
        <dbReference type="ChEBI" id="CHEBI:43474"/>
        <dbReference type="ChEBI" id="CHEBI:58359"/>
        <dbReference type="ChEBI" id="CHEBI:60033"/>
        <dbReference type="ChEBI" id="CHEBI:62233"/>
        <dbReference type="ChEBI" id="CHEBI:456216"/>
        <dbReference type="EC" id="6.3.5.13"/>
    </reaction>
</comment>
<feature type="domain" description="Lipid II isoglutaminyl synthase (glutamine-hydrolyzing) subunit MurT C-terminal" evidence="3">
    <location>
        <begin position="332"/>
        <end position="443"/>
    </location>
</feature>
<evidence type="ECO:0000313" key="5">
    <source>
        <dbReference type="Proteomes" id="UP000000323"/>
    </source>
</evidence>
<dbReference type="Pfam" id="PF08245">
    <property type="entry name" value="Mur_ligase_M"/>
    <property type="match status" value="1"/>
</dbReference>
<dbReference type="HOGENOM" id="CLU_041534_0_0_0"/>
<dbReference type="InterPro" id="IPR036565">
    <property type="entry name" value="Mur-like_cat_sf"/>
</dbReference>